<dbReference type="SUPFAM" id="SSF53335">
    <property type="entry name" value="S-adenosyl-L-methionine-dependent methyltransferases"/>
    <property type="match status" value="1"/>
</dbReference>
<reference evidence="9" key="1">
    <citation type="journal article" date="2002" name="Science">
        <title>The draft genome of Ciona intestinalis: insights into chordate and vertebrate origins.</title>
        <authorList>
            <person name="Dehal P."/>
            <person name="Satou Y."/>
            <person name="Campbell R.K."/>
            <person name="Chapman J."/>
            <person name="Degnan B."/>
            <person name="De Tomaso A."/>
            <person name="Davidson B."/>
            <person name="Di Gregorio A."/>
            <person name="Gelpke M."/>
            <person name="Goodstein D.M."/>
            <person name="Harafuji N."/>
            <person name="Hastings K.E."/>
            <person name="Ho I."/>
            <person name="Hotta K."/>
            <person name="Huang W."/>
            <person name="Kawashima T."/>
            <person name="Lemaire P."/>
            <person name="Martinez D."/>
            <person name="Meinertzhagen I.A."/>
            <person name="Necula S."/>
            <person name="Nonaka M."/>
            <person name="Putnam N."/>
            <person name="Rash S."/>
            <person name="Saiga H."/>
            <person name="Satake M."/>
            <person name="Terry A."/>
            <person name="Yamada L."/>
            <person name="Wang H.G."/>
            <person name="Awazu S."/>
            <person name="Azumi K."/>
            <person name="Boore J."/>
            <person name="Branno M."/>
            <person name="Chin-Bow S."/>
            <person name="DeSantis R."/>
            <person name="Doyle S."/>
            <person name="Francino P."/>
            <person name="Keys D.N."/>
            <person name="Haga S."/>
            <person name="Hayashi H."/>
            <person name="Hino K."/>
            <person name="Imai K.S."/>
            <person name="Inaba K."/>
            <person name="Kano S."/>
            <person name="Kobayashi K."/>
            <person name="Kobayashi M."/>
            <person name="Lee B.I."/>
            <person name="Makabe K.W."/>
            <person name="Manohar C."/>
            <person name="Matassi G."/>
            <person name="Medina M."/>
            <person name="Mochizuki Y."/>
            <person name="Mount S."/>
            <person name="Morishita T."/>
            <person name="Miura S."/>
            <person name="Nakayama A."/>
            <person name="Nishizaka S."/>
            <person name="Nomoto H."/>
            <person name="Ohta F."/>
            <person name="Oishi K."/>
            <person name="Rigoutsos I."/>
            <person name="Sano M."/>
            <person name="Sasaki A."/>
            <person name="Sasakura Y."/>
            <person name="Shoguchi E."/>
            <person name="Shin-i T."/>
            <person name="Spagnuolo A."/>
            <person name="Stainier D."/>
            <person name="Suzuki M.M."/>
            <person name="Tassy O."/>
            <person name="Takatori N."/>
            <person name="Tokuoka M."/>
            <person name="Yagi K."/>
            <person name="Yoshizaki F."/>
            <person name="Wada S."/>
            <person name="Zhang C."/>
            <person name="Hyatt P.D."/>
            <person name="Larimer F."/>
            <person name="Detter C."/>
            <person name="Doggett N."/>
            <person name="Glavina T."/>
            <person name="Hawkins T."/>
            <person name="Richardson P."/>
            <person name="Lucas S."/>
            <person name="Kohara Y."/>
            <person name="Levine M."/>
            <person name="Satoh N."/>
            <person name="Rokhsar D.S."/>
        </authorList>
    </citation>
    <scope>NUCLEOTIDE SEQUENCE [LARGE SCALE GENOMIC DNA]</scope>
</reference>
<keyword evidence="2" id="KW-0808">Transferase</keyword>
<dbReference type="GeneTree" id="ENSGT00390000014687"/>
<dbReference type="HOGENOM" id="CLU_046586_0_2_1"/>
<evidence type="ECO:0000259" key="7">
    <source>
        <dbReference type="Pfam" id="PF08241"/>
    </source>
</evidence>
<dbReference type="InterPro" id="IPR029063">
    <property type="entry name" value="SAM-dependent_MTases_sf"/>
</dbReference>
<protein>
    <recommendedName>
        <fullName evidence="3">Arginine-hydroxylase NDUFAF5, mitochondrial</fullName>
    </recommendedName>
    <alternativeName>
        <fullName evidence="4">NADH dehydrogenase [ubiquinone] 1 alpha subcomplex assembly factor 5</fullName>
    </alternativeName>
    <alternativeName>
        <fullName evidence="5">Putative methyltransferase NDUFAF5</fullName>
    </alternativeName>
</protein>
<dbReference type="CDD" id="cd02440">
    <property type="entry name" value="AdoMet_MTases"/>
    <property type="match status" value="1"/>
</dbReference>
<accession>F7B499</accession>
<evidence type="ECO:0000256" key="2">
    <source>
        <dbReference type="ARBA" id="ARBA00022679"/>
    </source>
</evidence>
<dbReference type="Gene3D" id="3.40.50.150">
    <property type="entry name" value="Vaccinia Virus protein VP39"/>
    <property type="match status" value="1"/>
</dbReference>
<sequence>MRAISNLWKVTKSGVYHFQLCSASINAARLVFNTKLKRLHKDRTAKLEDVAVFEYLKKEAAVMVADRVADVKRSLPLTLDLGCGRGFISEELSQLDGVDMLIQGDTSNGYLLNSCTSVLDTQSITFGEENLPFRDETFDMVLTSMSLHWVNDLPACFKEVLRVLKPDGCFIGMMLGADSLFELRCSLQLAELEREGGMAPHVSPMIQGHQLANLMYNAGFTLVTLDFDQLVVNYPSMFEVMYDLKGMAENNCAINIKPMHRDTILAASGIYQSMYGDLEKNSVPCTYQMLFMIGWKAHESQPKPLDPGAVPKGLNDCQKSFSSQH</sequence>
<evidence type="ECO:0000256" key="4">
    <source>
        <dbReference type="ARBA" id="ARBA00041833"/>
    </source>
</evidence>
<dbReference type="InterPro" id="IPR013216">
    <property type="entry name" value="Methyltransf_11"/>
</dbReference>
<dbReference type="GO" id="GO:0032981">
    <property type="term" value="P:mitochondrial respiratory chain complex I assembly"/>
    <property type="evidence" value="ECO:0000318"/>
    <property type="project" value="GO_Central"/>
</dbReference>
<dbReference type="OMA" id="YEVVYGH"/>
<evidence type="ECO:0000256" key="3">
    <source>
        <dbReference type="ARBA" id="ARBA00040937"/>
    </source>
</evidence>
<dbReference type="Ensembl" id="ENSCINT00000017019.3">
    <property type="protein sequence ID" value="ENSCINP00000017019.3"/>
    <property type="gene ID" value="ENSCING00000008340.3"/>
</dbReference>
<dbReference type="FunCoup" id="F7B499">
    <property type="interactions" value="22"/>
</dbReference>
<dbReference type="PANTHER" id="PTHR13090:SF1">
    <property type="entry name" value="ARGININE-HYDROXYLASE NDUFAF5, MITOCHONDRIAL"/>
    <property type="match status" value="1"/>
</dbReference>
<dbReference type="STRING" id="7719.ENSCINP00000017019"/>
<name>F7B499_CIOIN</name>
<evidence type="ECO:0000313" key="8">
    <source>
        <dbReference type="Ensembl" id="ENSCINP00000017019.3"/>
    </source>
</evidence>
<dbReference type="Pfam" id="PF08241">
    <property type="entry name" value="Methyltransf_11"/>
    <property type="match status" value="1"/>
</dbReference>
<evidence type="ECO:0000313" key="9">
    <source>
        <dbReference type="Proteomes" id="UP000008144"/>
    </source>
</evidence>
<dbReference type="InterPro" id="IPR050602">
    <property type="entry name" value="Malonyl-ACP_OMT"/>
</dbReference>
<dbReference type="PANTHER" id="PTHR13090">
    <property type="entry name" value="ARGININE-HYDROXYLASE NDUFAF5, MITOCHONDRIAL"/>
    <property type="match status" value="1"/>
</dbReference>
<reference evidence="8" key="4">
    <citation type="submission" date="2025-09" db="UniProtKB">
        <authorList>
            <consortium name="Ensembl"/>
        </authorList>
    </citation>
    <scope>IDENTIFICATION</scope>
</reference>
<evidence type="ECO:0000256" key="5">
    <source>
        <dbReference type="ARBA" id="ARBA00042549"/>
    </source>
</evidence>
<dbReference type="EMBL" id="EAAA01000199">
    <property type="status" value="NOT_ANNOTATED_CDS"/>
    <property type="molecule type" value="Genomic_DNA"/>
</dbReference>
<reference evidence="8" key="3">
    <citation type="submission" date="2025-08" db="UniProtKB">
        <authorList>
            <consortium name="Ensembl"/>
        </authorList>
    </citation>
    <scope>IDENTIFICATION</scope>
</reference>
<reference evidence="8" key="2">
    <citation type="journal article" date="2008" name="Genome Biol.">
        <title>Improved genome assembly and evidence-based global gene model set for the chordate Ciona intestinalis: new insight into intron and operon populations.</title>
        <authorList>
            <person name="Satou Y."/>
            <person name="Mineta K."/>
            <person name="Ogasawara M."/>
            <person name="Sasakura Y."/>
            <person name="Shoguchi E."/>
            <person name="Ueno K."/>
            <person name="Yamada L."/>
            <person name="Matsumoto J."/>
            <person name="Wasserscheid J."/>
            <person name="Dewar K."/>
            <person name="Wiley G.B."/>
            <person name="Macmil S.L."/>
            <person name="Roe B.A."/>
            <person name="Zeller R.W."/>
            <person name="Hastings K.E."/>
            <person name="Lemaire P."/>
            <person name="Lindquist E."/>
            <person name="Endo T."/>
            <person name="Hotta K."/>
            <person name="Inaba K."/>
        </authorList>
    </citation>
    <scope>NUCLEOTIDE SEQUENCE [LARGE SCALE GENOMIC DNA]</scope>
    <source>
        <strain evidence="8">wild type</strain>
    </source>
</reference>
<evidence type="ECO:0000256" key="1">
    <source>
        <dbReference type="ARBA" id="ARBA00022603"/>
    </source>
</evidence>
<organism evidence="8 9">
    <name type="scientific">Ciona intestinalis</name>
    <name type="common">Transparent sea squirt</name>
    <name type="synonym">Ascidia intestinalis</name>
    <dbReference type="NCBI Taxonomy" id="7719"/>
    <lineage>
        <taxon>Eukaryota</taxon>
        <taxon>Metazoa</taxon>
        <taxon>Chordata</taxon>
        <taxon>Tunicata</taxon>
        <taxon>Ascidiacea</taxon>
        <taxon>Phlebobranchia</taxon>
        <taxon>Cionidae</taxon>
        <taxon>Ciona</taxon>
    </lineage>
</organism>
<dbReference type="GO" id="GO:0008757">
    <property type="term" value="F:S-adenosylmethionine-dependent methyltransferase activity"/>
    <property type="evidence" value="ECO:0007669"/>
    <property type="project" value="InterPro"/>
</dbReference>
<proteinExistence type="predicted"/>
<evidence type="ECO:0000256" key="6">
    <source>
        <dbReference type="SAM" id="MobiDB-lite"/>
    </source>
</evidence>
<dbReference type="GO" id="GO:0005739">
    <property type="term" value="C:mitochondrion"/>
    <property type="evidence" value="ECO:0000318"/>
    <property type="project" value="GO_Central"/>
</dbReference>
<dbReference type="GO" id="GO:0032259">
    <property type="term" value="P:methylation"/>
    <property type="evidence" value="ECO:0007669"/>
    <property type="project" value="UniProtKB-KW"/>
</dbReference>
<feature type="domain" description="Methyltransferase type 11" evidence="7">
    <location>
        <begin position="79"/>
        <end position="171"/>
    </location>
</feature>
<keyword evidence="1" id="KW-0489">Methyltransferase</keyword>
<dbReference type="InParanoid" id="F7B499"/>
<dbReference type="AlphaFoldDB" id="F7B499"/>
<keyword evidence="9" id="KW-1185">Reference proteome</keyword>
<feature type="region of interest" description="Disordered" evidence="6">
    <location>
        <begin position="304"/>
        <end position="325"/>
    </location>
</feature>
<dbReference type="Proteomes" id="UP000008144">
    <property type="component" value="Chromosome 1"/>
</dbReference>